<dbReference type="InterPro" id="IPR001610">
    <property type="entry name" value="PAC"/>
</dbReference>
<dbReference type="SMART" id="SM00086">
    <property type="entry name" value="PAC"/>
    <property type="match status" value="2"/>
</dbReference>
<name>A0ABX1I7T1_9GAMM</name>
<feature type="domain" description="PAC" evidence="3">
    <location>
        <begin position="301"/>
        <end position="351"/>
    </location>
</feature>
<dbReference type="EMBL" id="JAAXKX010000003">
    <property type="protein sequence ID" value="NKN32292.1"/>
    <property type="molecule type" value="Genomic_DNA"/>
</dbReference>
<evidence type="ECO:0000259" key="4">
    <source>
        <dbReference type="PROSITE" id="PS50887"/>
    </source>
</evidence>
<feature type="domain" description="PAC" evidence="3">
    <location>
        <begin position="170"/>
        <end position="222"/>
    </location>
</feature>
<dbReference type="InterPro" id="IPR043128">
    <property type="entry name" value="Rev_trsase/Diguanyl_cyclase"/>
</dbReference>
<keyword evidence="6" id="KW-1185">Reference proteome</keyword>
<keyword evidence="1" id="KW-1133">Transmembrane helix</keyword>
<dbReference type="Pfam" id="PF00990">
    <property type="entry name" value="GGDEF"/>
    <property type="match status" value="1"/>
</dbReference>
<feature type="transmembrane region" description="Helical" evidence="1">
    <location>
        <begin position="20"/>
        <end position="40"/>
    </location>
</feature>
<dbReference type="Gene3D" id="3.30.70.270">
    <property type="match status" value="1"/>
</dbReference>
<dbReference type="InterPro" id="IPR029787">
    <property type="entry name" value="Nucleotide_cyclase"/>
</dbReference>
<dbReference type="SUPFAM" id="SSF55073">
    <property type="entry name" value="Nucleotide cyclase"/>
    <property type="match status" value="1"/>
</dbReference>
<sequence>MARPQGPEAGYCKASRAALLYAMVGALWILCSDTLLGLWIEDPGLLQYAQLGKELAFVLASATALLLLLRRNHQRHLAHLRQDACQRAQLRELSQFRERIIDSANVWINVLDRHGQVTVWNQAAERITGYGREEVLGHDRIWKWLYPDPVYRAEIHTRVDDMLVRAKKFNGFESRIRARDGSTKVILWNAGRFYDEQGHVNGLIAIGRDTTKHKLAEQALVEHERQLATLMANLPGMAYRCRDTTHWTMQFASQGCRRLTGYAPEDFIDSHRLTFAAIIHPEDRQTLAIEIARAQTERRPFAVEYRIRHKDGREIWVWEQGQATKVGETCLLEGIIIDISERKRMEQALAQLAARDPLTGLYNRRELEQQLQAELASAGRYQHALGLLWLDIDHFKSINDRFGHLAGDAVLRQLAELLQEQVRAADYIARYGGEELVIVLPESDAEESLRLAERLCTTVATTPLKIPERPPIRISVSIGVAAFPAHATDIDTLFKIADQAMYTAKQQGRNRVHLATLTSLHDRQSPECTA</sequence>
<dbReference type="CDD" id="cd01949">
    <property type="entry name" value="GGDEF"/>
    <property type="match status" value="1"/>
</dbReference>
<dbReference type="Proteomes" id="UP000740754">
    <property type="component" value="Unassembled WGS sequence"/>
</dbReference>
<dbReference type="PROSITE" id="PS50113">
    <property type="entry name" value="PAC"/>
    <property type="match status" value="2"/>
</dbReference>
<protein>
    <submittedName>
        <fullName evidence="5">Diguanylate cyclase</fullName>
    </submittedName>
</protein>
<dbReference type="PROSITE" id="PS50887">
    <property type="entry name" value="GGDEF"/>
    <property type="match status" value="1"/>
</dbReference>
<dbReference type="SMART" id="SM00267">
    <property type="entry name" value="GGDEF"/>
    <property type="match status" value="1"/>
</dbReference>
<dbReference type="InterPro" id="IPR000160">
    <property type="entry name" value="GGDEF_dom"/>
</dbReference>
<keyword evidence="1" id="KW-0472">Membrane</keyword>
<dbReference type="InterPro" id="IPR035965">
    <property type="entry name" value="PAS-like_dom_sf"/>
</dbReference>
<dbReference type="NCBIfam" id="TIGR00254">
    <property type="entry name" value="GGDEF"/>
    <property type="match status" value="1"/>
</dbReference>
<gene>
    <name evidence="5" type="ORF">HF203_03540</name>
</gene>
<dbReference type="PANTHER" id="PTHR46663:SF4">
    <property type="entry name" value="DIGUANYLATE CYCLASE DGCT-RELATED"/>
    <property type="match status" value="1"/>
</dbReference>
<evidence type="ECO:0000313" key="6">
    <source>
        <dbReference type="Proteomes" id="UP000740754"/>
    </source>
</evidence>
<reference evidence="5 6" key="1">
    <citation type="submission" date="2020-04" db="EMBL/GenBank/DDBJ databases">
        <title>Draft Whole-Genome sequence of Marichromatium bheemlicum DSM 18632, type strain.</title>
        <authorList>
            <person name="Kyndt J.A."/>
            <person name="Meyer T.E."/>
        </authorList>
    </citation>
    <scope>NUCLEOTIDE SEQUENCE [LARGE SCALE GENOMIC DNA]</scope>
    <source>
        <strain evidence="5 6">DSM 18632</strain>
    </source>
</reference>
<proteinExistence type="predicted"/>
<dbReference type="NCBIfam" id="TIGR00229">
    <property type="entry name" value="sensory_box"/>
    <property type="match status" value="2"/>
</dbReference>
<evidence type="ECO:0000259" key="3">
    <source>
        <dbReference type="PROSITE" id="PS50113"/>
    </source>
</evidence>
<organism evidence="5 6">
    <name type="scientific">Marichromatium bheemlicum</name>
    <dbReference type="NCBI Taxonomy" id="365339"/>
    <lineage>
        <taxon>Bacteria</taxon>
        <taxon>Pseudomonadati</taxon>
        <taxon>Pseudomonadota</taxon>
        <taxon>Gammaproteobacteria</taxon>
        <taxon>Chromatiales</taxon>
        <taxon>Chromatiaceae</taxon>
        <taxon>Marichromatium</taxon>
    </lineage>
</organism>
<evidence type="ECO:0000259" key="2">
    <source>
        <dbReference type="PROSITE" id="PS50112"/>
    </source>
</evidence>
<dbReference type="InterPro" id="IPR052163">
    <property type="entry name" value="DGC-Regulatory_Protein"/>
</dbReference>
<feature type="domain" description="PAS" evidence="2">
    <location>
        <begin position="223"/>
        <end position="298"/>
    </location>
</feature>
<dbReference type="Pfam" id="PF00989">
    <property type="entry name" value="PAS"/>
    <property type="match status" value="1"/>
</dbReference>
<dbReference type="InterPro" id="IPR013767">
    <property type="entry name" value="PAS_fold"/>
</dbReference>
<dbReference type="InterPro" id="IPR000700">
    <property type="entry name" value="PAS-assoc_C"/>
</dbReference>
<feature type="domain" description="GGDEF" evidence="4">
    <location>
        <begin position="383"/>
        <end position="517"/>
    </location>
</feature>
<accession>A0ABX1I7T1</accession>
<keyword evidence="1" id="KW-0812">Transmembrane</keyword>
<evidence type="ECO:0000313" key="5">
    <source>
        <dbReference type="EMBL" id="NKN32292.1"/>
    </source>
</evidence>
<dbReference type="RefSeq" id="WP_168666637.1">
    <property type="nucleotide sequence ID" value="NZ_JAAXKX010000003.1"/>
</dbReference>
<dbReference type="PROSITE" id="PS50112">
    <property type="entry name" value="PAS"/>
    <property type="match status" value="2"/>
</dbReference>
<dbReference type="CDD" id="cd00130">
    <property type="entry name" value="PAS"/>
    <property type="match status" value="2"/>
</dbReference>
<dbReference type="PANTHER" id="PTHR46663">
    <property type="entry name" value="DIGUANYLATE CYCLASE DGCT-RELATED"/>
    <property type="match status" value="1"/>
</dbReference>
<feature type="domain" description="PAS" evidence="2">
    <location>
        <begin position="93"/>
        <end position="148"/>
    </location>
</feature>
<dbReference type="SUPFAM" id="SSF55785">
    <property type="entry name" value="PYP-like sensor domain (PAS domain)"/>
    <property type="match status" value="2"/>
</dbReference>
<comment type="caution">
    <text evidence="5">The sequence shown here is derived from an EMBL/GenBank/DDBJ whole genome shotgun (WGS) entry which is preliminary data.</text>
</comment>
<dbReference type="Pfam" id="PF08447">
    <property type="entry name" value="PAS_3"/>
    <property type="match status" value="1"/>
</dbReference>
<dbReference type="InterPro" id="IPR013655">
    <property type="entry name" value="PAS_fold_3"/>
</dbReference>
<evidence type="ECO:0000256" key="1">
    <source>
        <dbReference type="SAM" id="Phobius"/>
    </source>
</evidence>
<dbReference type="Gene3D" id="3.30.450.20">
    <property type="entry name" value="PAS domain"/>
    <property type="match status" value="2"/>
</dbReference>
<dbReference type="SMART" id="SM00091">
    <property type="entry name" value="PAS"/>
    <property type="match status" value="2"/>
</dbReference>
<dbReference type="InterPro" id="IPR000014">
    <property type="entry name" value="PAS"/>
</dbReference>